<evidence type="ECO:0000256" key="3">
    <source>
        <dbReference type="ARBA" id="ARBA00022603"/>
    </source>
</evidence>
<proteinExistence type="inferred from homology"/>
<dbReference type="Pfam" id="PF01555">
    <property type="entry name" value="N6_N4_Mtase"/>
    <property type="match status" value="1"/>
</dbReference>
<dbReference type="PROSITE" id="PS00093">
    <property type="entry name" value="N4_MTASE"/>
    <property type="match status" value="1"/>
</dbReference>
<comment type="caution">
    <text evidence="11">The sequence shown here is derived from an EMBL/GenBank/DDBJ whole genome shotgun (WGS) entry which is preliminary data.</text>
</comment>
<evidence type="ECO:0000313" key="11">
    <source>
        <dbReference type="EMBL" id="KGJ97640.1"/>
    </source>
</evidence>
<dbReference type="OrthoDB" id="9816043at2"/>
<evidence type="ECO:0000256" key="5">
    <source>
        <dbReference type="ARBA" id="ARBA00022691"/>
    </source>
</evidence>
<feature type="compositionally biased region" description="Polar residues" evidence="9">
    <location>
        <begin position="8"/>
        <end position="18"/>
    </location>
</feature>
<dbReference type="GO" id="GO:0015667">
    <property type="term" value="F:site-specific DNA-methyltransferase (cytosine-N4-specific) activity"/>
    <property type="evidence" value="ECO:0007669"/>
    <property type="project" value="UniProtKB-EC"/>
</dbReference>
<evidence type="ECO:0000256" key="6">
    <source>
        <dbReference type="ARBA" id="ARBA00022747"/>
    </source>
</evidence>
<sequence>MSFDFPQDSVQSNYSSSKPSDESVAISHHEEIDAELSRLFNKFKTDGLPIEVDFRELVNWIPYSDSYTHYIHSYPAKLLKHIPIFFLNSKILLPEKGSVVLDPFCGSGTVLLESMLSGHNSLGCDANPLARLIAKVKTTKLDSNVIRSQKNNIVAKAKRLRKFAPLNVTNIDHWFPKKTQLHLSKLIRAIEGLPESNEKDFFKATFSSIIKKVSFSDPNLSVPVKIKPSKYNDPTTKEKAEKQLLSVENTDVLSVFEKHIEQNIKRIDLLEQVDTESLKCEVISKDARKISSSLSPNSEPLKANSVDFIVTSPPYAGAQKYVRSSSLNLGWLGFCEKNTLRDYERLNIGREHYSKSEYKDIIQLSIEEIDRVLERIWEKNPLRAHINGNYLLEMKSAIAEMYRVLKTDKYCTIVIGNNEVCGEPFETQKFIRLLAEQTGFKTELVLVDEIHSRGLMTKRNKTASVINSEWILVFKK</sequence>
<dbReference type="GO" id="GO:0003677">
    <property type="term" value="F:DNA binding"/>
    <property type="evidence" value="ECO:0007669"/>
    <property type="project" value="UniProtKB-KW"/>
</dbReference>
<comment type="similarity">
    <text evidence="1">Belongs to the N(4)/N(6)-methyltransferase family. N(4) subfamily.</text>
</comment>
<keyword evidence="3" id="KW-0489">Methyltransferase</keyword>
<evidence type="ECO:0000256" key="4">
    <source>
        <dbReference type="ARBA" id="ARBA00022679"/>
    </source>
</evidence>
<dbReference type="EC" id="2.1.1.113" evidence="2"/>
<dbReference type="SUPFAM" id="SSF53335">
    <property type="entry name" value="S-adenosyl-L-methionine-dependent methyltransferases"/>
    <property type="match status" value="1"/>
</dbReference>
<organism evidence="11 12">
    <name type="scientific">Colwellia psychrerythraea</name>
    <name type="common">Vibrio psychroerythus</name>
    <dbReference type="NCBI Taxonomy" id="28229"/>
    <lineage>
        <taxon>Bacteria</taxon>
        <taxon>Pseudomonadati</taxon>
        <taxon>Pseudomonadota</taxon>
        <taxon>Gammaproteobacteria</taxon>
        <taxon>Alteromonadales</taxon>
        <taxon>Colwelliaceae</taxon>
        <taxon>Colwellia</taxon>
    </lineage>
</organism>
<feature type="region of interest" description="Disordered" evidence="9">
    <location>
        <begin position="1"/>
        <end position="22"/>
    </location>
</feature>
<evidence type="ECO:0000256" key="9">
    <source>
        <dbReference type="SAM" id="MobiDB-lite"/>
    </source>
</evidence>
<evidence type="ECO:0000256" key="1">
    <source>
        <dbReference type="ARBA" id="ARBA00010203"/>
    </source>
</evidence>
<evidence type="ECO:0000256" key="8">
    <source>
        <dbReference type="ARBA" id="ARBA00049120"/>
    </source>
</evidence>
<dbReference type="GO" id="GO:0008170">
    <property type="term" value="F:N-methyltransferase activity"/>
    <property type="evidence" value="ECO:0007669"/>
    <property type="project" value="InterPro"/>
</dbReference>
<dbReference type="InterPro" id="IPR029063">
    <property type="entry name" value="SAM-dependent_MTases_sf"/>
</dbReference>
<evidence type="ECO:0000259" key="10">
    <source>
        <dbReference type="Pfam" id="PF01555"/>
    </source>
</evidence>
<dbReference type="Gene3D" id="3.40.50.150">
    <property type="entry name" value="Vaccinia Virus protein VP39"/>
    <property type="match status" value="2"/>
</dbReference>
<dbReference type="PROSITE" id="PS01261">
    <property type="entry name" value="UPF0020"/>
    <property type="match status" value="1"/>
</dbReference>
<keyword evidence="7" id="KW-0238">DNA-binding</keyword>
<evidence type="ECO:0000256" key="7">
    <source>
        <dbReference type="ARBA" id="ARBA00023125"/>
    </source>
</evidence>
<dbReference type="InterPro" id="IPR002941">
    <property type="entry name" value="DNA_methylase_N4/N6"/>
</dbReference>
<keyword evidence="5" id="KW-0949">S-adenosyl-L-methionine</keyword>
<dbReference type="RefSeq" id="WP_052093406.1">
    <property type="nucleotide sequence ID" value="NZ_JQEC01000002.1"/>
</dbReference>
<dbReference type="PATRIC" id="fig|28229.3.peg.385"/>
<reference evidence="11 12" key="1">
    <citation type="submission" date="2014-08" db="EMBL/GenBank/DDBJ databases">
        <title>Genomic and Phenotypic Diversity of Colwellia psychrerythraea strains from Disparate Marine Basins.</title>
        <authorList>
            <person name="Techtmann S.M."/>
            <person name="Stelling S.C."/>
            <person name="Utturkar S.M."/>
            <person name="Alshibli N."/>
            <person name="Harris A."/>
            <person name="Brown S.D."/>
            <person name="Hazen T.C."/>
        </authorList>
    </citation>
    <scope>NUCLEOTIDE SEQUENCE [LARGE SCALE GENOMIC DNA]</scope>
    <source>
        <strain evidence="11 12">GAB14E</strain>
    </source>
</reference>
<dbReference type="EMBL" id="JQEC01000002">
    <property type="protein sequence ID" value="KGJ97640.1"/>
    <property type="molecule type" value="Genomic_DNA"/>
</dbReference>
<dbReference type="InterPro" id="IPR053943">
    <property type="entry name" value="RlmKL-like_Mtase_CS"/>
</dbReference>
<keyword evidence="4" id="KW-0808">Transferase</keyword>
<gene>
    <name evidence="11" type="ORF">GAB14E_1229</name>
</gene>
<dbReference type="InterPro" id="IPR017985">
    <property type="entry name" value="MeTrfase_CN4_CS"/>
</dbReference>
<dbReference type="GO" id="GO:0032259">
    <property type="term" value="P:methylation"/>
    <property type="evidence" value="ECO:0007669"/>
    <property type="project" value="UniProtKB-KW"/>
</dbReference>
<feature type="domain" description="DNA methylase N-4/N-6" evidence="10">
    <location>
        <begin position="73"/>
        <end position="128"/>
    </location>
</feature>
<protein>
    <recommendedName>
        <fullName evidence="2">site-specific DNA-methyltransferase (cytosine-N(4)-specific)</fullName>
        <ecNumber evidence="2">2.1.1.113</ecNumber>
    </recommendedName>
</protein>
<evidence type="ECO:0000313" key="12">
    <source>
        <dbReference type="Proteomes" id="UP000029868"/>
    </source>
</evidence>
<accession>A0A099L5F6</accession>
<name>A0A099L5F6_COLPS</name>
<evidence type="ECO:0000256" key="2">
    <source>
        <dbReference type="ARBA" id="ARBA00012185"/>
    </source>
</evidence>
<dbReference type="GO" id="GO:0009307">
    <property type="term" value="P:DNA restriction-modification system"/>
    <property type="evidence" value="ECO:0007669"/>
    <property type="project" value="UniProtKB-KW"/>
</dbReference>
<dbReference type="Proteomes" id="UP000029868">
    <property type="component" value="Unassembled WGS sequence"/>
</dbReference>
<dbReference type="AlphaFoldDB" id="A0A099L5F6"/>
<keyword evidence="6" id="KW-0680">Restriction system</keyword>
<comment type="catalytic activity">
    <reaction evidence="8">
        <text>a 2'-deoxycytidine in DNA + S-adenosyl-L-methionine = an N(4)-methyl-2'-deoxycytidine in DNA + S-adenosyl-L-homocysteine + H(+)</text>
        <dbReference type="Rhea" id="RHEA:16857"/>
        <dbReference type="Rhea" id="RHEA-COMP:11369"/>
        <dbReference type="Rhea" id="RHEA-COMP:13674"/>
        <dbReference type="ChEBI" id="CHEBI:15378"/>
        <dbReference type="ChEBI" id="CHEBI:57856"/>
        <dbReference type="ChEBI" id="CHEBI:59789"/>
        <dbReference type="ChEBI" id="CHEBI:85452"/>
        <dbReference type="ChEBI" id="CHEBI:137933"/>
        <dbReference type="EC" id="2.1.1.113"/>
    </reaction>
</comment>